<organism evidence="2 3">
    <name type="scientific">Lysobacter koreensis</name>
    <dbReference type="NCBI Taxonomy" id="266122"/>
    <lineage>
        <taxon>Bacteria</taxon>
        <taxon>Pseudomonadati</taxon>
        <taxon>Pseudomonadota</taxon>
        <taxon>Gammaproteobacteria</taxon>
        <taxon>Lysobacterales</taxon>
        <taxon>Lysobacteraceae</taxon>
        <taxon>Lysobacter</taxon>
    </lineage>
</organism>
<comment type="caution">
    <text evidence="2">The sequence shown here is derived from an EMBL/GenBank/DDBJ whole genome shotgun (WGS) entry which is preliminary data.</text>
</comment>
<gene>
    <name evidence="2" type="ORF">ACFQZQ_10875</name>
</gene>
<evidence type="ECO:0000313" key="2">
    <source>
        <dbReference type="EMBL" id="MFD0739784.1"/>
    </source>
</evidence>
<dbReference type="RefSeq" id="WP_386812813.1">
    <property type="nucleotide sequence ID" value="NZ_JBHTIH010000004.1"/>
</dbReference>
<feature type="domain" description="SnoaL-like" evidence="1">
    <location>
        <begin position="9"/>
        <end position="105"/>
    </location>
</feature>
<keyword evidence="3" id="KW-1185">Reference proteome</keyword>
<dbReference type="Gene3D" id="3.10.450.50">
    <property type="match status" value="1"/>
</dbReference>
<protein>
    <submittedName>
        <fullName evidence="2">Nuclear transport factor 2 family protein</fullName>
    </submittedName>
</protein>
<evidence type="ECO:0000259" key="1">
    <source>
        <dbReference type="Pfam" id="PF12680"/>
    </source>
</evidence>
<dbReference type="InterPro" id="IPR032710">
    <property type="entry name" value="NTF2-like_dom_sf"/>
</dbReference>
<dbReference type="InterPro" id="IPR037401">
    <property type="entry name" value="SnoaL-like"/>
</dbReference>
<dbReference type="Proteomes" id="UP001597090">
    <property type="component" value="Unassembled WGS sequence"/>
</dbReference>
<proteinExistence type="predicted"/>
<reference evidence="3" key="1">
    <citation type="journal article" date="2019" name="Int. J. Syst. Evol. Microbiol.">
        <title>The Global Catalogue of Microorganisms (GCM) 10K type strain sequencing project: providing services to taxonomists for standard genome sequencing and annotation.</title>
        <authorList>
            <consortium name="The Broad Institute Genomics Platform"/>
            <consortium name="The Broad Institute Genome Sequencing Center for Infectious Disease"/>
            <person name="Wu L."/>
            <person name="Ma J."/>
        </authorList>
    </citation>
    <scope>NUCLEOTIDE SEQUENCE [LARGE SCALE GENOMIC DNA]</scope>
    <source>
        <strain evidence="3">CCUG 55491</strain>
    </source>
</reference>
<dbReference type="EMBL" id="JBHTIH010000004">
    <property type="protein sequence ID" value="MFD0739784.1"/>
    <property type="molecule type" value="Genomic_DNA"/>
</dbReference>
<evidence type="ECO:0000313" key="3">
    <source>
        <dbReference type="Proteomes" id="UP001597090"/>
    </source>
</evidence>
<name>A0ABW2YP20_9GAMM</name>
<accession>A0ABW2YP20</accession>
<sequence>MANKATAIEYLRMAAAGEVREAHARHVAPGFTHHNPGFAHHRPSLLDAMVQSAATARNQSFEVLQAIEDADTVAIHSRLTRAGADLRYAVVHILKFDGDGKIVEMWDVVQEVPAQSPNARGMF</sequence>
<dbReference type="Pfam" id="PF12680">
    <property type="entry name" value="SnoaL_2"/>
    <property type="match status" value="1"/>
</dbReference>
<dbReference type="SUPFAM" id="SSF54427">
    <property type="entry name" value="NTF2-like"/>
    <property type="match status" value="1"/>
</dbReference>